<keyword evidence="2" id="KW-0732">Signal</keyword>
<comment type="caution">
    <text evidence="3">The sequence shown here is derived from an EMBL/GenBank/DDBJ whole genome shotgun (WGS) entry which is preliminary data.</text>
</comment>
<evidence type="ECO:0000313" key="3">
    <source>
        <dbReference type="EMBL" id="MCR0983974.1"/>
    </source>
</evidence>
<sequence>MNRSLRLLVAVAALIGALPSPGASAQTSSRLGNAPVQTERSADEAMYDARYGIGPRNDAGQGSLERNGATGGGGQHG</sequence>
<evidence type="ECO:0000256" key="1">
    <source>
        <dbReference type="SAM" id="MobiDB-lite"/>
    </source>
</evidence>
<feature type="signal peptide" evidence="2">
    <location>
        <begin position="1"/>
        <end position="25"/>
    </location>
</feature>
<feature type="compositionally biased region" description="Polar residues" evidence="1">
    <location>
        <begin position="23"/>
        <end position="39"/>
    </location>
</feature>
<evidence type="ECO:0000256" key="2">
    <source>
        <dbReference type="SAM" id="SignalP"/>
    </source>
</evidence>
<protein>
    <submittedName>
        <fullName evidence="3">Uncharacterized protein</fullName>
    </submittedName>
</protein>
<feature type="region of interest" description="Disordered" evidence="1">
    <location>
        <begin position="19"/>
        <end position="77"/>
    </location>
</feature>
<feature type="chain" id="PRO_5045287677" evidence="2">
    <location>
        <begin position="26"/>
        <end position="77"/>
    </location>
</feature>
<accession>A0ABT1XAG9</accession>
<reference evidence="3 4" key="1">
    <citation type="submission" date="2022-06" db="EMBL/GenBank/DDBJ databases">
        <title>Roseomonas CN29.</title>
        <authorList>
            <person name="Cheng Y."/>
            <person name="He X."/>
        </authorList>
    </citation>
    <scope>NUCLEOTIDE SEQUENCE [LARGE SCALE GENOMIC DNA]</scope>
    <source>
        <strain evidence="3 4">CN29</strain>
    </source>
</reference>
<proteinExistence type="predicted"/>
<evidence type="ECO:0000313" key="4">
    <source>
        <dbReference type="Proteomes" id="UP001524642"/>
    </source>
</evidence>
<gene>
    <name evidence="3" type="ORF">NRP21_18120</name>
</gene>
<name>A0ABT1XAG9_9PROT</name>
<dbReference type="Proteomes" id="UP001524642">
    <property type="component" value="Unassembled WGS sequence"/>
</dbReference>
<dbReference type="EMBL" id="JANJOU010000017">
    <property type="protein sequence ID" value="MCR0983974.1"/>
    <property type="molecule type" value="Genomic_DNA"/>
</dbReference>
<keyword evidence="4" id="KW-1185">Reference proteome</keyword>
<organism evidence="3 4">
    <name type="scientific">Roseomonas populi</name>
    <dbReference type="NCBI Taxonomy" id="3121582"/>
    <lineage>
        <taxon>Bacteria</taxon>
        <taxon>Pseudomonadati</taxon>
        <taxon>Pseudomonadota</taxon>
        <taxon>Alphaproteobacteria</taxon>
        <taxon>Acetobacterales</taxon>
        <taxon>Roseomonadaceae</taxon>
        <taxon>Roseomonas</taxon>
    </lineage>
</organism>
<dbReference type="RefSeq" id="WP_257717633.1">
    <property type="nucleotide sequence ID" value="NZ_JANJOU010000017.1"/>
</dbReference>